<dbReference type="STRING" id="36842.SAMN02194393_03360"/>
<dbReference type="RefSeq" id="WP_079493175.1">
    <property type="nucleotide sequence ID" value="NZ_FUZT01000008.1"/>
</dbReference>
<evidence type="ECO:0000313" key="2">
    <source>
        <dbReference type="Proteomes" id="UP000190285"/>
    </source>
</evidence>
<proteinExistence type="predicted"/>
<dbReference type="EMBL" id="FUZT01000008">
    <property type="protein sequence ID" value="SKC79781.1"/>
    <property type="molecule type" value="Genomic_DNA"/>
</dbReference>
<keyword evidence="2" id="KW-1185">Reference proteome</keyword>
<reference evidence="1 2" key="1">
    <citation type="submission" date="2017-02" db="EMBL/GenBank/DDBJ databases">
        <authorList>
            <person name="Peterson S.W."/>
        </authorList>
    </citation>
    <scope>NUCLEOTIDE SEQUENCE [LARGE SCALE GENOMIC DNA]</scope>
    <source>
        <strain evidence="1 2">M1</strain>
    </source>
</reference>
<evidence type="ECO:0000313" key="1">
    <source>
        <dbReference type="EMBL" id="SKC79781.1"/>
    </source>
</evidence>
<gene>
    <name evidence="1" type="ORF">SAMN02194393_03360</name>
</gene>
<dbReference type="AlphaFoldDB" id="A0A1T5LV47"/>
<dbReference type="OrthoDB" id="1950116at2"/>
<sequence>MNITVDEFNLLENEVLNKVLYFSLRDDYSNEVSRAKNMFKTIIERNSYSYDEKNFTAWLLWDYKLENKNNFFEEYKRINGNKIIKNQYDMLESLINSYLSIYEFEFHKKDEKLIDIFSKKELNIKRSIKEINSNDLLLGRVVEFRGENFVLDDYLILDKAFRNSIEKSFYEKFKNYKEKKGIYEIQEFVKENSLLLYSFADIIDDLAKKQVEDNNEYSVFQSNYAVLNHNFIYEALLENKNIELDYRENNSSYYIMYEEEKKKILGEIVLFKDKLEIECISQIDNDKAKEIIEKLANDSIKHISDEFITIDDLI</sequence>
<accession>A0A1T5LV47</accession>
<name>A0A1T5LV47_9FIRM</name>
<dbReference type="Proteomes" id="UP000190285">
    <property type="component" value="Unassembled WGS sequence"/>
</dbReference>
<protein>
    <submittedName>
        <fullName evidence="1">Uncharacterized protein</fullName>
    </submittedName>
</protein>
<organism evidence="1 2">
    <name type="scientific">Maledivibacter halophilus</name>
    <dbReference type="NCBI Taxonomy" id="36842"/>
    <lineage>
        <taxon>Bacteria</taxon>
        <taxon>Bacillati</taxon>
        <taxon>Bacillota</taxon>
        <taxon>Clostridia</taxon>
        <taxon>Peptostreptococcales</taxon>
        <taxon>Caminicellaceae</taxon>
        <taxon>Maledivibacter</taxon>
    </lineage>
</organism>